<evidence type="ECO:0000256" key="2">
    <source>
        <dbReference type="SAM" id="SignalP"/>
    </source>
</evidence>
<evidence type="ECO:0000313" key="5">
    <source>
        <dbReference type="Proteomes" id="UP000184510"/>
    </source>
</evidence>
<reference evidence="4 5" key="1">
    <citation type="submission" date="2016-11" db="EMBL/GenBank/DDBJ databases">
        <authorList>
            <person name="Jaros S."/>
            <person name="Januszkiewicz K."/>
            <person name="Wedrychowicz H."/>
        </authorList>
    </citation>
    <scope>NUCLEOTIDE SEQUENCE [LARGE SCALE GENOMIC DNA]</scope>
    <source>
        <strain evidence="4 5">DSM 18772</strain>
    </source>
</reference>
<organism evidence="4 5">
    <name type="scientific">Rubritalea squalenifaciens DSM 18772</name>
    <dbReference type="NCBI Taxonomy" id="1123071"/>
    <lineage>
        <taxon>Bacteria</taxon>
        <taxon>Pseudomonadati</taxon>
        <taxon>Verrucomicrobiota</taxon>
        <taxon>Verrucomicrobiia</taxon>
        <taxon>Verrucomicrobiales</taxon>
        <taxon>Rubritaleaceae</taxon>
        <taxon>Rubritalea</taxon>
    </lineage>
</organism>
<keyword evidence="5" id="KW-1185">Reference proteome</keyword>
<dbReference type="AlphaFoldDB" id="A0A1M6B4V1"/>
<evidence type="ECO:0000259" key="3">
    <source>
        <dbReference type="Pfam" id="PF13505"/>
    </source>
</evidence>
<dbReference type="InParanoid" id="A0A1M6B4V1"/>
<feature type="chain" id="PRO_5012138461" evidence="2">
    <location>
        <begin position="23"/>
        <end position="217"/>
    </location>
</feature>
<dbReference type="SUPFAM" id="SSF56925">
    <property type="entry name" value="OMPA-like"/>
    <property type="match status" value="1"/>
</dbReference>
<name>A0A1M6B4V1_9BACT</name>
<dbReference type="Proteomes" id="UP000184510">
    <property type="component" value="Unassembled WGS sequence"/>
</dbReference>
<dbReference type="InterPro" id="IPR011250">
    <property type="entry name" value="OMP/PagP_B-barrel"/>
</dbReference>
<dbReference type="STRING" id="1123071.SAMN02745181_0119"/>
<dbReference type="InterPro" id="IPR027385">
    <property type="entry name" value="Beta-barrel_OMP"/>
</dbReference>
<gene>
    <name evidence="4" type="ORF">SAMN02745181_0119</name>
</gene>
<dbReference type="Gene3D" id="2.40.160.20">
    <property type="match status" value="1"/>
</dbReference>
<feature type="domain" description="Outer membrane protein beta-barrel" evidence="3">
    <location>
        <begin position="78"/>
        <end position="194"/>
    </location>
</feature>
<feature type="signal peptide" evidence="2">
    <location>
        <begin position="1"/>
        <end position="22"/>
    </location>
</feature>
<sequence length="217" mass="24156">MLVMNKTTLALSFIALTAAAQAGDYYPMPVQKQVVPAPECSLQWFLGASGGYLTDFDEPMYHLQFGAEKVCKSACCTHGFYLELGYTETDEDYGSIVLSDTSFDIGSDSEIIPLTLNYKYECYLMDKFNWYIGAGAGVAFTDLEVSAGPLDESDDETVFYAQIFTGLSYNFTEHFEIFGGARYIYMDDPDLTGFSDFDDTASIDGDVLLELGLRWNF</sequence>
<dbReference type="Pfam" id="PF13505">
    <property type="entry name" value="OMP_b-brl"/>
    <property type="match status" value="1"/>
</dbReference>
<dbReference type="EMBL" id="FQYR01000002">
    <property type="protein sequence ID" value="SHI43761.1"/>
    <property type="molecule type" value="Genomic_DNA"/>
</dbReference>
<proteinExistence type="predicted"/>
<keyword evidence="1 2" id="KW-0732">Signal</keyword>
<evidence type="ECO:0000256" key="1">
    <source>
        <dbReference type="ARBA" id="ARBA00022729"/>
    </source>
</evidence>
<evidence type="ECO:0000313" key="4">
    <source>
        <dbReference type="EMBL" id="SHI43761.1"/>
    </source>
</evidence>
<accession>A0A1M6B4V1</accession>
<protein>
    <submittedName>
        <fullName evidence="4">Opacity protein</fullName>
    </submittedName>
</protein>